<accession>A0A0R1QTG3</accession>
<evidence type="ECO:0008006" key="3">
    <source>
        <dbReference type="Google" id="ProtNLM"/>
    </source>
</evidence>
<gene>
    <name evidence="1" type="ORF">FD01_GL000189</name>
</gene>
<dbReference type="EMBL" id="AZEU01000091">
    <property type="protein sequence ID" value="KRL47879.1"/>
    <property type="molecule type" value="Genomic_DNA"/>
</dbReference>
<reference evidence="1 2" key="1">
    <citation type="journal article" date="2015" name="Genome Announc.">
        <title>Expanding the biotechnology potential of lactobacilli through comparative genomics of 213 strains and associated genera.</title>
        <authorList>
            <person name="Sun Z."/>
            <person name="Harris H.M."/>
            <person name="McCann A."/>
            <person name="Guo C."/>
            <person name="Argimon S."/>
            <person name="Zhang W."/>
            <person name="Yang X."/>
            <person name="Jeffery I.B."/>
            <person name="Cooney J.C."/>
            <person name="Kagawa T.F."/>
            <person name="Liu W."/>
            <person name="Song Y."/>
            <person name="Salvetti E."/>
            <person name="Wrobel A."/>
            <person name="Rasinkangas P."/>
            <person name="Parkhill J."/>
            <person name="Rea M.C."/>
            <person name="O'Sullivan O."/>
            <person name="Ritari J."/>
            <person name="Douillard F.P."/>
            <person name="Paul Ross R."/>
            <person name="Yang R."/>
            <person name="Briner A.E."/>
            <person name="Felis G.E."/>
            <person name="de Vos W.M."/>
            <person name="Barrangou R."/>
            <person name="Klaenhammer T.R."/>
            <person name="Caufield P.W."/>
            <person name="Cui Y."/>
            <person name="Zhang H."/>
            <person name="O'Toole P.W."/>
        </authorList>
    </citation>
    <scope>NUCLEOTIDE SEQUENCE [LARGE SCALE GENOMIC DNA]</scope>
    <source>
        <strain evidence="1 2">DSM 13343</strain>
    </source>
</reference>
<keyword evidence="2" id="KW-1185">Reference proteome</keyword>
<organism evidence="1 2">
    <name type="scientific">Lacticaseibacillus manihotivorans DSM 13343 = JCM 12514</name>
    <dbReference type="NCBI Taxonomy" id="1423769"/>
    <lineage>
        <taxon>Bacteria</taxon>
        <taxon>Bacillati</taxon>
        <taxon>Bacillota</taxon>
        <taxon>Bacilli</taxon>
        <taxon>Lactobacillales</taxon>
        <taxon>Lactobacillaceae</taxon>
        <taxon>Lacticaseibacillus</taxon>
    </lineage>
</organism>
<dbReference type="InterPro" id="IPR011256">
    <property type="entry name" value="Reg_factor_effector_dom_sf"/>
</dbReference>
<dbReference type="RefSeq" id="WP_054716856.1">
    <property type="nucleotide sequence ID" value="NZ_AZEU01000091.1"/>
</dbReference>
<evidence type="ECO:0000313" key="2">
    <source>
        <dbReference type="Proteomes" id="UP000051790"/>
    </source>
</evidence>
<evidence type="ECO:0000313" key="1">
    <source>
        <dbReference type="EMBL" id="KRL47879.1"/>
    </source>
</evidence>
<comment type="caution">
    <text evidence="1">The sequence shown here is derived from an EMBL/GenBank/DDBJ whole genome shotgun (WGS) entry which is preliminary data.</text>
</comment>
<dbReference type="Proteomes" id="UP000051790">
    <property type="component" value="Unassembled WGS sequence"/>
</dbReference>
<name>A0A0R1QTG3_9LACO</name>
<sequence length="129" mass="14071">MQIDHFGSVTLAVTDNLVSLPMPEALANLSKAKLVAARQAEFTYHAVNANVDGQQHYFVETGDDHSTYTLPAGDYATFKMTRANRLALDQFIGQAYGKIAQAGYRPAGNYNLETLSDAMFTVQIPVVKA</sequence>
<dbReference type="AlphaFoldDB" id="A0A0R1QTG3"/>
<proteinExistence type="predicted"/>
<dbReference type="OrthoDB" id="2190216at2"/>
<protein>
    <recommendedName>
        <fullName evidence="3">Integron-associated effector binding protein domain-containing protein</fullName>
    </recommendedName>
</protein>
<dbReference type="PATRIC" id="fig|1423769.4.peg.206"/>
<dbReference type="Gene3D" id="3.20.80.10">
    <property type="entry name" value="Regulatory factor, effector binding domain"/>
    <property type="match status" value="1"/>
</dbReference>